<proteinExistence type="predicted"/>
<dbReference type="RefSeq" id="WP_230501835.1">
    <property type="nucleotide sequence ID" value="NZ_CAKJTJ010000014.1"/>
</dbReference>
<dbReference type="InterPro" id="IPR003593">
    <property type="entry name" value="AAA+_ATPase"/>
</dbReference>
<evidence type="ECO:0000259" key="3">
    <source>
        <dbReference type="PROSITE" id="PS50893"/>
    </source>
</evidence>
<evidence type="ECO:0000256" key="1">
    <source>
        <dbReference type="ARBA" id="ARBA00022741"/>
    </source>
</evidence>
<dbReference type="EMBL" id="CAKJTJ010000014">
    <property type="protein sequence ID" value="CAG9621870.1"/>
    <property type="molecule type" value="Genomic_DNA"/>
</dbReference>
<organism evidence="4 5">
    <name type="scientific">Sutcliffiella rhizosphaerae</name>
    <dbReference type="NCBI Taxonomy" id="2880967"/>
    <lineage>
        <taxon>Bacteria</taxon>
        <taxon>Bacillati</taxon>
        <taxon>Bacillota</taxon>
        <taxon>Bacilli</taxon>
        <taxon>Bacillales</taxon>
        <taxon>Bacillaceae</taxon>
        <taxon>Sutcliffiella</taxon>
    </lineage>
</organism>
<dbReference type="SMART" id="SM00382">
    <property type="entry name" value="AAA"/>
    <property type="match status" value="1"/>
</dbReference>
<accession>A0ABN8A9M9</accession>
<keyword evidence="1" id="KW-0547">Nucleotide-binding</keyword>
<protein>
    <submittedName>
        <fullName evidence="4">Vitamin B12 import ATP-binding protein BtuD</fullName>
    </submittedName>
</protein>
<evidence type="ECO:0000256" key="2">
    <source>
        <dbReference type="ARBA" id="ARBA00022840"/>
    </source>
</evidence>
<dbReference type="PANTHER" id="PTHR43158:SF5">
    <property type="entry name" value="ABC TRANSPORTER, ATP-BINDING PROTEIN"/>
    <property type="match status" value="1"/>
</dbReference>
<evidence type="ECO:0000313" key="5">
    <source>
        <dbReference type="Proteomes" id="UP000789833"/>
    </source>
</evidence>
<evidence type="ECO:0000313" key="4">
    <source>
        <dbReference type="EMBL" id="CAG9621870.1"/>
    </source>
</evidence>
<reference evidence="4 5" key="1">
    <citation type="submission" date="2021-10" db="EMBL/GenBank/DDBJ databases">
        <authorList>
            <person name="Criscuolo A."/>
        </authorList>
    </citation>
    <scope>NUCLEOTIDE SEQUENCE [LARGE SCALE GENOMIC DNA]</scope>
    <source>
        <strain evidence="5">CIP 111883</strain>
    </source>
</reference>
<comment type="caution">
    <text evidence="4">The sequence shown here is derived from an EMBL/GenBank/DDBJ whole genome shotgun (WGS) entry which is preliminary data.</text>
</comment>
<dbReference type="Pfam" id="PF00005">
    <property type="entry name" value="ABC_tran"/>
    <property type="match status" value="1"/>
</dbReference>
<keyword evidence="5" id="KW-1185">Reference proteome</keyword>
<keyword evidence="2 4" id="KW-0067">ATP-binding</keyword>
<dbReference type="InterPro" id="IPR003439">
    <property type="entry name" value="ABC_transporter-like_ATP-bd"/>
</dbReference>
<dbReference type="PANTHER" id="PTHR43158">
    <property type="entry name" value="SKFA PEPTIDE EXPORT ATP-BINDING PROTEIN SKFE"/>
    <property type="match status" value="1"/>
</dbReference>
<feature type="domain" description="ABC transporter" evidence="3">
    <location>
        <begin position="4"/>
        <end position="229"/>
    </location>
</feature>
<dbReference type="Proteomes" id="UP000789833">
    <property type="component" value="Unassembled WGS sequence"/>
</dbReference>
<name>A0ABN8A9M9_9BACI</name>
<dbReference type="SUPFAM" id="SSF52540">
    <property type="entry name" value="P-loop containing nucleoside triphosphate hydrolases"/>
    <property type="match status" value="1"/>
</dbReference>
<gene>
    <name evidence="4" type="primary">btuD_9</name>
    <name evidence="4" type="ORF">BACCIP111883_02661</name>
</gene>
<dbReference type="GO" id="GO:0005524">
    <property type="term" value="F:ATP binding"/>
    <property type="evidence" value="ECO:0007669"/>
    <property type="project" value="UniProtKB-KW"/>
</dbReference>
<dbReference type="PROSITE" id="PS50893">
    <property type="entry name" value="ABC_TRANSPORTER_2"/>
    <property type="match status" value="1"/>
</dbReference>
<dbReference type="CDD" id="cd03230">
    <property type="entry name" value="ABC_DR_subfamily_A"/>
    <property type="match status" value="1"/>
</dbReference>
<sequence length="298" mass="33740">MEVVKGYKLSKDYRHSKALKNLHFTINENKISGLIGRNGAGKTTLLKIMAGFIKPSDGEVLIFGERPFNSLKASANTILVDDMMSFPTSLNLGEILEVAGRFYPNWDAEMAKKLFQYFHFFENQRHDELSKGKRSTFNMIVGLSSRCPLTMFDEPTTGMDAAVRKDFYRALLKEYLAHPRTIIISSHHLEEMEDILEEILLIHNGEKQLHLPIENFKEYAIGVIGPSEIVKEWSHDKTVLFLKELSPGSTYIVIESLYKAKIHQEASHLGLKLSPVSPSDLCVYLTSQTKGGIDDVFK</sequence>
<dbReference type="Gene3D" id="3.40.50.300">
    <property type="entry name" value="P-loop containing nucleotide triphosphate hydrolases"/>
    <property type="match status" value="1"/>
</dbReference>
<dbReference type="InterPro" id="IPR027417">
    <property type="entry name" value="P-loop_NTPase"/>
</dbReference>